<keyword evidence="4" id="KW-1185">Reference proteome</keyword>
<reference evidence="3 4" key="1">
    <citation type="submission" date="2019-03" db="EMBL/GenBank/DDBJ databases">
        <title>Genomic Encyclopedia of Type Strains, Phase IV (KMG-IV): sequencing the most valuable type-strain genomes for metagenomic binning, comparative biology and taxonomic classification.</title>
        <authorList>
            <person name="Goeker M."/>
        </authorList>
    </citation>
    <scope>NUCLEOTIDE SEQUENCE [LARGE SCALE GENOMIC DNA]</scope>
    <source>
        <strain evidence="3 4">DSM 24629</strain>
    </source>
</reference>
<keyword evidence="3" id="KW-0282">Flagellum</keyword>
<keyword evidence="3" id="KW-0969">Cilium</keyword>
<evidence type="ECO:0000313" key="3">
    <source>
        <dbReference type="EMBL" id="TCT15083.1"/>
    </source>
</evidence>
<dbReference type="Proteomes" id="UP000294902">
    <property type="component" value="Unassembled WGS sequence"/>
</dbReference>
<dbReference type="Pfam" id="PF10609">
    <property type="entry name" value="ParA"/>
    <property type="match status" value="1"/>
</dbReference>
<name>A0A4R3MKT6_9FIRM</name>
<dbReference type="InterPro" id="IPR025501">
    <property type="entry name" value="MinD_FleN"/>
</dbReference>
<dbReference type="InterPro" id="IPR027417">
    <property type="entry name" value="P-loop_NTPase"/>
</dbReference>
<dbReference type="GO" id="GO:0016887">
    <property type="term" value="F:ATP hydrolysis activity"/>
    <property type="evidence" value="ECO:0007669"/>
    <property type="project" value="TreeGrafter"/>
</dbReference>
<comment type="caution">
    <text evidence="3">The sequence shown here is derived from an EMBL/GenBank/DDBJ whole genome shotgun (WGS) entry which is preliminary data.</text>
</comment>
<keyword evidence="3" id="KW-0966">Cell projection</keyword>
<dbReference type="Gene3D" id="3.40.50.300">
    <property type="entry name" value="P-loop containing nucleotide triphosphate hydrolases"/>
    <property type="match status" value="1"/>
</dbReference>
<keyword evidence="1" id="KW-0547">Nucleotide-binding</keyword>
<dbReference type="PANTHER" id="PTHR43384:SF4">
    <property type="entry name" value="CELLULOSE BIOSYNTHESIS PROTEIN BCSQ-RELATED"/>
    <property type="match status" value="1"/>
</dbReference>
<dbReference type="PANTHER" id="PTHR43384">
    <property type="entry name" value="SEPTUM SITE-DETERMINING PROTEIN MIND HOMOLOG, CHLOROPLASTIC-RELATED"/>
    <property type="match status" value="1"/>
</dbReference>
<dbReference type="InterPro" id="IPR033875">
    <property type="entry name" value="FlhG"/>
</dbReference>
<dbReference type="GO" id="GO:0051782">
    <property type="term" value="P:negative regulation of cell division"/>
    <property type="evidence" value="ECO:0007669"/>
    <property type="project" value="TreeGrafter"/>
</dbReference>
<dbReference type="PIRSF" id="PIRSF003092">
    <property type="entry name" value="MinD"/>
    <property type="match status" value="1"/>
</dbReference>
<organism evidence="3 4">
    <name type="scientific">Natranaerovirga pectinivora</name>
    <dbReference type="NCBI Taxonomy" id="682400"/>
    <lineage>
        <taxon>Bacteria</taxon>
        <taxon>Bacillati</taxon>
        <taxon>Bacillota</taxon>
        <taxon>Clostridia</taxon>
        <taxon>Lachnospirales</taxon>
        <taxon>Natranaerovirgaceae</taxon>
        <taxon>Natranaerovirga</taxon>
    </lineage>
</organism>
<gene>
    <name evidence="3" type="ORF">EDC18_104233</name>
</gene>
<proteinExistence type="predicted"/>
<dbReference type="GO" id="GO:0005524">
    <property type="term" value="F:ATP binding"/>
    <property type="evidence" value="ECO:0007669"/>
    <property type="project" value="UniProtKB-KW"/>
</dbReference>
<protein>
    <submittedName>
        <fullName evidence="3">Flagellar biosynthesis protein FlhG</fullName>
    </submittedName>
</protein>
<sequence length="294" mass="32434">MDQAAQLRNMIKQQNQHKTSARVITVTSGKGGVGKTNVSVNLAIQFKKMGKRVIILDADFGLANIEVLFGIIPGSNLGEVMFNGKEIKDILTPGPLGIEFISGGSGIQELTNLGKEQLFFLLQKLNEIDYLADIIIIDTGAGISSSVLEFVLASKEVLLVSTPEPTSITDSYALLKALKKLDTFDQENTSIKVITNRASSVKEGENVYSKLNVVVNKFLDMKIEHLGIVPQDQNLQRAVMEQKPISLLYPNSSASKAFKEIAEKLLEVEQDRQTDKNSMSQFLTNFIKIKKLFK</sequence>
<dbReference type="GO" id="GO:0009898">
    <property type="term" value="C:cytoplasmic side of plasma membrane"/>
    <property type="evidence" value="ECO:0007669"/>
    <property type="project" value="TreeGrafter"/>
</dbReference>
<dbReference type="InterPro" id="IPR033756">
    <property type="entry name" value="YlxH/NBP35"/>
</dbReference>
<dbReference type="InterPro" id="IPR050625">
    <property type="entry name" value="ParA/MinD_ATPase"/>
</dbReference>
<dbReference type="OrthoDB" id="9816297at2"/>
<evidence type="ECO:0000256" key="1">
    <source>
        <dbReference type="ARBA" id="ARBA00022741"/>
    </source>
</evidence>
<accession>A0A4R3MKT6</accession>
<evidence type="ECO:0000256" key="2">
    <source>
        <dbReference type="ARBA" id="ARBA00022840"/>
    </source>
</evidence>
<dbReference type="SUPFAM" id="SSF52540">
    <property type="entry name" value="P-loop containing nucleoside triphosphate hydrolases"/>
    <property type="match status" value="1"/>
</dbReference>
<evidence type="ECO:0000313" key="4">
    <source>
        <dbReference type="Proteomes" id="UP000294902"/>
    </source>
</evidence>
<dbReference type="CDD" id="cd02038">
    <property type="entry name" value="FlhG-like"/>
    <property type="match status" value="1"/>
</dbReference>
<keyword evidence="2" id="KW-0067">ATP-binding</keyword>
<dbReference type="GO" id="GO:0005829">
    <property type="term" value="C:cytosol"/>
    <property type="evidence" value="ECO:0007669"/>
    <property type="project" value="TreeGrafter"/>
</dbReference>
<dbReference type="AlphaFoldDB" id="A0A4R3MKT6"/>
<dbReference type="EMBL" id="SMAL01000004">
    <property type="protein sequence ID" value="TCT15083.1"/>
    <property type="molecule type" value="Genomic_DNA"/>
</dbReference>
<dbReference type="RefSeq" id="WP_132252040.1">
    <property type="nucleotide sequence ID" value="NZ_SMAL01000004.1"/>
</dbReference>